<gene>
    <name evidence="3" type="ordered locus">Emin_0908</name>
</gene>
<accession>B2KD67</accession>
<dbReference type="Pfam" id="PF09976">
    <property type="entry name" value="TPR_21"/>
    <property type="match status" value="1"/>
</dbReference>
<dbReference type="SUPFAM" id="SSF48452">
    <property type="entry name" value="TPR-like"/>
    <property type="match status" value="1"/>
</dbReference>
<dbReference type="RefSeq" id="WP_012415078.1">
    <property type="nucleotide sequence ID" value="NC_010644.1"/>
</dbReference>
<dbReference type="STRING" id="445932.Emin_0908"/>
<evidence type="ECO:0000259" key="2">
    <source>
        <dbReference type="Pfam" id="PF09976"/>
    </source>
</evidence>
<reference evidence="3 4" key="1">
    <citation type="journal article" date="2009" name="Appl. Environ. Microbiol.">
        <title>Genomic analysis of 'Elusimicrobium minutum,' the first cultivated representative of the phylum 'Elusimicrobia' (formerly termite group 1).</title>
        <authorList>
            <person name="Herlemann D.P.R."/>
            <person name="Geissinger O."/>
            <person name="Ikeda-Ohtsubo W."/>
            <person name="Kunin V."/>
            <person name="Sun H."/>
            <person name="Lapidus A."/>
            <person name="Hugenholtz P."/>
            <person name="Brune A."/>
        </authorList>
    </citation>
    <scope>NUCLEOTIDE SEQUENCE [LARGE SCALE GENOMIC DNA]</scope>
    <source>
        <strain evidence="3 4">Pei191</strain>
    </source>
</reference>
<protein>
    <recommendedName>
        <fullName evidence="2">Ancillary SecYEG translocon subunit/Cell division coordinator CpoB TPR domain-containing protein</fullName>
    </recommendedName>
</protein>
<dbReference type="Proteomes" id="UP000001029">
    <property type="component" value="Chromosome"/>
</dbReference>
<name>B2KD67_ELUMP</name>
<organism evidence="3 4">
    <name type="scientific">Elusimicrobium minutum (strain Pei191)</name>
    <dbReference type="NCBI Taxonomy" id="445932"/>
    <lineage>
        <taxon>Bacteria</taxon>
        <taxon>Pseudomonadati</taxon>
        <taxon>Elusimicrobiota</taxon>
        <taxon>Elusimicrobia</taxon>
        <taxon>Elusimicrobiales</taxon>
        <taxon>Elusimicrobiaceae</taxon>
        <taxon>Elusimicrobium</taxon>
    </lineage>
</organism>
<dbReference type="EMBL" id="CP001055">
    <property type="protein sequence ID" value="ACC98463.1"/>
    <property type="molecule type" value="Genomic_DNA"/>
</dbReference>
<keyword evidence="1" id="KW-1133">Transmembrane helix</keyword>
<dbReference type="InterPro" id="IPR018704">
    <property type="entry name" value="SecYEG/CpoB_TPR"/>
</dbReference>
<dbReference type="InterPro" id="IPR011990">
    <property type="entry name" value="TPR-like_helical_dom_sf"/>
</dbReference>
<dbReference type="InterPro" id="IPR019734">
    <property type="entry name" value="TPR_rpt"/>
</dbReference>
<dbReference type="KEGG" id="emi:Emin_0908"/>
<dbReference type="HOGENOM" id="CLU_1313795_0_0_0"/>
<dbReference type="Pfam" id="PF13174">
    <property type="entry name" value="TPR_6"/>
    <property type="match status" value="1"/>
</dbReference>
<dbReference type="OrthoDB" id="9808622at2"/>
<evidence type="ECO:0000256" key="1">
    <source>
        <dbReference type="SAM" id="Phobius"/>
    </source>
</evidence>
<evidence type="ECO:0000313" key="4">
    <source>
        <dbReference type="Proteomes" id="UP000001029"/>
    </source>
</evidence>
<proteinExistence type="predicted"/>
<keyword evidence="1" id="KW-0472">Membrane</keyword>
<keyword evidence="1" id="KW-0812">Transmembrane</keyword>
<feature type="transmembrane region" description="Helical" evidence="1">
    <location>
        <begin position="28"/>
        <end position="47"/>
    </location>
</feature>
<dbReference type="AlphaFoldDB" id="B2KD67"/>
<sequence>MTNKTHHEHDYVTGLVVRLIKFFQAHRTIIIAGVLIIVIFIGGFFAYEYRQSKIKEDSWKELTMAILFGEPENLTAVTEKYPKTNAALYAAYYMGDYNYEQGNYPEAVSLYKKVAEGKNKELAHVAQISLAAAYQANKDYEASILTAEDFINKNPQHYAIAQVYLTKALSQELAGKKEAAAADYKIIESRFPNTYFAAFAKNKLKELNK</sequence>
<dbReference type="Gene3D" id="1.25.40.10">
    <property type="entry name" value="Tetratricopeptide repeat domain"/>
    <property type="match status" value="2"/>
</dbReference>
<evidence type="ECO:0000313" key="3">
    <source>
        <dbReference type="EMBL" id="ACC98463.1"/>
    </source>
</evidence>
<keyword evidence="4" id="KW-1185">Reference proteome</keyword>
<feature type="domain" description="Ancillary SecYEG translocon subunit/Cell division coordinator CpoB TPR" evidence="2">
    <location>
        <begin position="21"/>
        <end position="144"/>
    </location>
</feature>